<dbReference type="EMBL" id="BGZK01000773">
    <property type="protein sequence ID" value="GBP59863.1"/>
    <property type="molecule type" value="Genomic_DNA"/>
</dbReference>
<feature type="compositionally biased region" description="Basic residues" evidence="1">
    <location>
        <begin position="151"/>
        <end position="165"/>
    </location>
</feature>
<evidence type="ECO:0000313" key="3">
    <source>
        <dbReference type="Proteomes" id="UP000299102"/>
    </source>
</evidence>
<comment type="caution">
    <text evidence="2">The sequence shown here is derived from an EMBL/GenBank/DDBJ whole genome shotgun (WGS) entry which is preliminary data.</text>
</comment>
<dbReference type="Proteomes" id="UP000299102">
    <property type="component" value="Unassembled WGS sequence"/>
</dbReference>
<accession>A0A4C1X9N3</accession>
<organism evidence="2 3">
    <name type="scientific">Eumeta variegata</name>
    <name type="common">Bagworm moth</name>
    <name type="synonym">Eumeta japonica</name>
    <dbReference type="NCBI Taxonomy" id="151549"/>
    <lineage>
        <taxon>Eukaryota</taxon>
        <taxon>Metazoa</taxon>
        <taxon>Ecdysozoa</taxon>
        <taxon>Arthropoda</taxon>
        <taxon>Hexapoda</taxon>
        <taxon>Insecta</taxon>
        <taxon>Pterygota</taxon>
        <taxon>Neoptera</taxon>
        <taxon>Endopterygota</taxon>
        <taxon>Lepidoptera</taxon>
        <taxon>Glossata</taxon>
        <taxon>Ditrysia</taxon>
        <taxon>Tineoidea</taxon>
        <taxon>Psychidae</taxon>
        <taxon>Oiketicinae</taxon>
        <taxon>Eumeta</taxon>
    </lineage>
</organism>
<sequence>MNVRPNDHRVVLESDSNESDADHLRAFLTESSTSFNEVPFVPCQGRDSRSPCAPKPLIRPVCTHCCLNPAPADGDRCRHVARGDLIAGRSTTLNPDAVGKLRAGCAGRGARGGALNIPGPAGAPPALATSPILTLNPFCDPQGSRRALLLRRKRSTSSRARRGGGRRTSTLR</sequence>
<evidence type="ECO:0000256" key="1">
    <source>
        <dbReference type="SAM" id="MobiDB-lite"/>
    </source>
</evidence>
<dbReference type="AlphaFoldDB" id="A0A4C1X9N3"/>
<feature type="region of interest" description="Disordered" evidence="1">
    <location>
        <begin position="151"/>
        <end position="172"/>
    </location>
</feature>
<keyword evidence="3" id="KW-1185">Reference proteome</keyword>
<evidence type="ECO:0000313" key="2">
    <source>
        <dbReference type="EMBL" id="GBP59863.1"/>
    </source>
</evidence>
<reference evidence="2 3" key="1">
    <citation type="journal article" date="2019" name="Commun. Biol.">
        <title>The bagworm genome reveals a unique fibroin gene that provides high tensile strength.</title>
        <authorList>
            <person name="Kono N."/>
            <person name="Nakamura H."/>
            <person name="Ohtoshi R."/>
            <person name="Tomita M."/>
            <person name="Numata K."/>
            <person name="Arakawa K."/>
        </authorList>
    </citation>
    <scope>NUCLEOTIDE SEQUENCE [LARGE SCALE GENOMIC DNA]</scope>
</reference>
<protein>
    <submittedName>
        <fullName evidence="2">Uncharacterized protein</fullName>
    </submittedName>
</protein>
<gene>
    <name evidence="2" type="ORF">EVAR_44539_1</name>
</gene>
<name>A0A4C1X9N3_EUMVA</name>
<proteinExistence type="predicted"/>